<evidence type="ECO:0000313" key="2">
    <source>
        <dbReference type="Proteomes" id="UP000219338"/>
    </source>
</evidence>
<reference evidence="2" key="1">
    <citation type="journal article" date="2017" name="Nat. Ecol. Evol.">
        <title>Genome expansion and lineage-specific genetic innovations in the forest pathogenic fungi Armillaria.</title>
        <authorList>
            <person name="Sipos G."/>
            <person name="Prasanna A.N."/>
            <person name="Walter M.C."/>
            <person name="O'Connor E."/>
            <person name="Balint B."/>
            <person name="Krizsan K."/>
            <person name="Kiss B."/>
            <person name="Hess J."/>
            <person name="Varga T."/>
            <person name="Slot J."/>
            <person name="Riley R."/>
            <person name="Boka B."/>
            <person name="Rigling D."/>
            <person name="Barry K."/>
            <person name="Lee J."/>
            <person name="Mihaltcheva S."/>
            <person name="LaButti K."/>
            <person name="Lipzen A."/>
            <person name="Waldron R."/>
            <person name="Moloney N.M."/>
            <person name="Sperisen C."/>
            <person name="Kredics L."/>
            <person name="Vagvoelgyi C."/>
            <person name="Patrignani A."/>
            <person name="Fitzpatrick D."/>
            <person name="Nagy I."/>
            <person name="Doyle S."/>
            <person name="Anderson J.B."/>
            <person name="Grigoriev I.V."/>
            <person name="Gueldener U."/>
            <person name="Muensterkoetter M."/>
            <person name="Nagy L.G."/>
        </authorList>
    </citation>
    <scope>NUCLEOTIDE SEQUENCE [LARGE SCALE GENOMIC DNA]</scope>
    <source>
        <strain evidence="2">C18/9</strain>
    </source>
</reference>
<dbReference type="EMBL" id="FUEG01000013">
    <property type="protein sequence ID" value="SJL10967.1"/>
    <property type="molecule type" value="Genomic_DNA"/>
</dbReference>
<sequence length="60" mass="6741">MSIVAPSRYAVSAFSEQSLDPRIFSMCRILSTGLEKATMPIQDNESRLMLRIRLVARPDA</sequence>
<dbReference type="AlphaFoldDB" id="A0A284RQC4"/>
<name>A0A284RQC4_ARMOS</name>
<evidence type="ECO:0000313" key="1">
    <source>
        <dbReference type="EMBL" id="SJL10967.1"/>
    </source>
</evidence>
<proteinExistence type="predicted"/>
<organism evidence="1 2">
    <name type="scientific">Armillaria ostoyae</name>
    <name type="common">Armillaria root rot fungus</name>
    <dbReference type="NCBI Taxonomy" id="47428"/>
    <lineage>
        <taxon>Eukaryota</taxon>
        <taxon>Fungi</taxon>
        <taxon>Dikarya</taxon>
        <taxon>Basidiomycota</taxon>
        <taxon>Agaricomycotina</taxon>
        <taxon>Agaricomycetes</taxon>
        <taxon>Agaricomycetidae</taxon>
        <taxon>Agaricales</taxon>
        <taxon>Marasmiineae</taxon>
        <taxon>Physalacriaceae</taxon>
        <taxon>Armillaria</taxon>
    </lineage>
</organism>
<protein>
    <submittedName>
        <fullName evidence="1">Uncharacterized protein</fullName>
    </submittedName>
</protein>
<gene>
    <name evidence="1" type="ORF">ARMOST_14363</name>
</gene>
<accession>A0A284RQC4</accession>
<keyword evidence="2" id="KW-1185">Reference proteome</keyword>
<dbReference type="Proteomes" id="UP000219338">
    <property type="component" value="Unassembled WGS sequence"/>
</dbReference>